<dbReference type="Proteomes" id="UP000811246">
    <property type="component" value="Chromosome 7"/>
</dbReference>
<evidence type="ECO:0000259" key="7">
    <source>
        <dbReference type="PROSITE" id="PS50846"/>
    </source>
</evidence>
<evidence type="ECO:0000256" key="3">
    <source>
        <dbReference type="ARBA" id="ARBA00023288"/>
    </source>
</evidence>
<name>A0A922EI03_CARIL</name>
<keyword evidence="1" id="KW-0488">Methylation</keyword>
<dbReference type="EMBL" id="CM031831">
    <property type="protein sequence ID" value="KAG6702213.1"/>
    <property type="molecule type" value="Genomic_DNA"/>
</dbReference>
<feature type="compositionally biased region" description="Polar residues" evidence="6">
    <location>
        <begin position="240"/>
        <end position="249"/>
    </location>
</feature>
<dbReference type="Pfam" id="PF00403">
    <property type="entry name" value="HMA"/>
    <property type="match status" value="1"/>
</dbReference>
<dbReference type="InterPro" id="IPR036163">
    <property type="entry name" value="HMA_dom_sf"/>
</dbReference>
<feature type="compositionally biased region" description="Basic and acidic residues" evidence="6">
    <location>
        <begin position="89"/>
        <end position="143"/>
    </location>
</feature>
<accession>A0A922EI03</accession>
<dbReference type="FunFam" id="3.30.70.100:FF:000008">
    <property type="entry name" value="Copper transport protein ATOX1"/>
    <property type="match status" value="1"/>
</dbReference>
<organism evidence="8 9">
    <name type="scientific">Carya illinoinensis</name>
    <name type="common">Pecan</name>
    <dbReference type="NCBI Taxonomy" id="32201"/>
    <lineage>
        <taxon>Eukaryota</taxon>
        <taxon>Viridiplantae</taxon>
        <taxon>Streptophyta</taxon>
        <taxon>Embryophyta</taxon>
        <taxon>Tracheophyta</taxon>
        <taxon>Spermatophyta</taxon>
        <taxon>Magnoliopsida</taxon>
        <taxon>eudicotyledons</taxon>
        <taxon>Gunneridae</taxon>
        <taxon>Pentapetalae</taxon>
        <taxon>rosids</taxon>
        <taxon>fabids</taxon>
        <taxon>Fagales</taxon>
        <taxon>Juglandaceae</taxon>
        <taxon>Carya</taxon>
    </lineage>
</organism>
<dbReference type="Gene3D" id="3.30.70.100">
    <property type="match status" value="1"/>
</dbReference>
<evidence type="ECO:0000256" key="1">
    <source>
        <dbReference type="ARBA" id="ARBA00022481"/>
    </source>
</evidence>
<dbReference type="OrthoDB" id="689350at2759"/>
<sequence>MAATEAKTEAKEVPKEVVAESPEPLKYKTWVLKVSIHCEGCKRKVKKILTNIEGVFKTDIDLKQQKVTVTGNVNSETLIKKLVKTGKHAELWPEKAGPKEKKQGKSKNKEKQSEQESSEESNKVDDKEKQTAKVEVQGHDPAKNGEGGEGCNVKVGEGSAATSKNGGQTTEPKHEVKQTVTVPAGIQSPATEKKGVDGEVNGGDQKSGGGGGGKKKKKKGQQANNNSSDTIDEAERSGDAPQSTGSANHGQGPMPIPVPANHSPPLQHVYHQYPPANYSPPRQELHHQYPPHYHAHSAHATNYNVAYPSTTSYYTSPPPYSYVYMHPGLGLETDTERGRPPANYDVYSSYSSHPTADSFELFSDENPNGCTIL</sequence>
<keyword evidence="4" id="KW-0636">Prenylation</keyword>
<dbReference type="SUPFAM" id="SSF55008">
    <property type="entry name" value="HMA, heavy metal-associated domain"/>
    <property type="match status" value="1"/>
</dbReference>
<dbReference type="PANTHER" id="PTHR45868">
    <property type="entry name" value="HEAVY METAL-ASSOCIATED ISOPRENYLATED PLANT PROTEIN 33-RELATED"/>
    <property type="match status" value="1"/>
</dbReference>
<keyword evidence="3" id="KW-0449">Lipoprotein</keyword>
<reference evidence="8" key="1">
    <citation type="submission" date="2021-01" db="EMBL/GenBank/DDBJ databases">
        <authorList>
            <person name="Lovell J.T."/>
            <person name="Bentley N."/>
            <person name="Bhattarai G."/>
            <person name="Jenkins J.W."/>
            <person name="Sreedasyam A."/>
            <person name="Alarcon Y."/>
            <person name="Bock C."/>
            <person name="Boston L."/>
            <person name="Carlson J."/>
            <person name="Cervantes K."/>
            <person name="Clermont K."/>
            <person name="Krom N."/>
            <person name="Kubenka K."/>
            <person name="Mamidi S."/>
            <person name="Mattison C."/>
            <person name="Monteros M."/>
            <person name="Pisani C."/>
            <person name="Plott C."/>
            <person name="Rajasekar S."/>
            <person name="Rhein H.S."/>
            <person name="Rohla C."/>
            <person name="Song M."/>
            <person name="Hilaire R.S."/>
            <person name="Shu S."/>
            <person name="Wells L."/>
            <person name="Wang X."/>
            <person name="Webber J."/>
            <person name="Heerema R.J."/>
            <person name="Klein P."/>
            <person name="Conner P."/>
            <person name="Grauke L."/>
            <person name="Grimwood J."/>
            <person name="Schmutz J."/>
            <person name="Randall J.J."/>
        </authorList>
    </citation>
    <scope>NUCLEOTIDE SEQUENCE</scope>
    <source>
        <tissue evidence="8">Leaf</tissue>
    </source>
</reference>
<evidence type="ECO:0000256" key="6">
    <source>
        <dbReference type="SAM" id="MobiDB-lite"/>
    </source>
</evidence>
<dbReference type="PANTHER" id="PTHR45868:SF69">
    <property type="entry name" value="HEAVY METAL-ASSOCIATED ISOPRENYLATED PLANT PROTEIN 35"/>
    <property type="match status" value="1"/>
</dbReference>
<evidence type="ECO:0000256" key="2">
    <source>
        <dbReference type="ARBA" id="ARBA00022723"/>
    </source>
</evidence>
<evidence type="ECO:0000256" key="4">
    <source>
        <dbReference type="ARBA" id="ARBA00023289"/>
    </source>
</evidence>
<feature type="region of interest" description="Disordered" evidence="6">
    <location>
        <begin position="89"/>
        <end position="270"/>
    </location>
</feature>
<dbReference type="AlphaFoldDB" id="A0A922EI03"/>
<dbReference type="PROSITE" id="PS50846">
    <property type="entry name" value="HMA_2"/>
    <property type="match status" value="1"/>
</dbReference>
<evidence type="ECO:0000313" key="8">
    <source>
        <dbReference type="EMBL" id="KAG6702213.1"/>
    </source>
</evidence>
<protein>
    <recommendedName>
        <fullName evidence="7">HMA domain-containing protein</fullName>
    </recommendedName>
</protein>
<dbReference type="GO" id="GO:0046872">
    <property type="term" value="F:metal ion binding"/>
    <property type="evidence" value="ECO:0007669"/>
    <property type="project" value="UniProtKB-KW"/>
</dbReference>
<gene>
    <name evidence="8" type="ORF">I3842_07G021500</name>
</gene>
<keyword evidence="2" id="KW-0479">Metal-binding</keyword>
<proteinExistence type="inferred from homology"/>
<comment type="caution">
    <text evidence="8">The sequence shown here is derived from an EMBL/GenBank/DDBJ whole genome shotgun (WGS) entry which is preliminary data.</text>
</comment>
<comment type="similarity">
    <text evidence="5">Belongs to the HIPP family.</text>
</comment>
<evidence type="ECO:0000256" key="5">
    <source>
        <dbReference type="ARBA" id="ARBA00024045"/>
    </source>
</evidence>
<evidence type="ECO:0000313" key="9">
    <source>
        <dbReference type="Proteomes" id="UP000811246"/>
    </source>
</evidence>
<feature type="compositionally biased region" description="Polar residues" evidence="6">
    <location>
        <begin position="160"/>
        <end position="170"/>
    </location>
</feature>
<dbReference type="InterPro" id="IPR006121">
    <property type="entry name" value="HMA_dom"/>
</dbReference>
<dbReference type="CDD" id="cd00371">
    <property type="entry name" value="HMA"/>
    <property type="match status" value="1"/>
</dbReference>
<feature type="domain" description="HMA" evidence="7">
    <location>
        <begin position="27"/>
        <end position="90"/>
    </location>
</feature>